<name>A0ABQ4N7I2_9BACL</name>
<dbReference type="EMBL" id="BOVJ01000073">
    <property type="protein sequence ID" value="GIQ63871.1"/>
    <property type="molecule type" value="Genomic_DNA"/>
</dbReference>
<proteinExistence type="predicted"/>
<protein>
    <recommendedName>
        <fullName evidence="3">Six-hairpin glycosidase</fullName>
    </recommendedName>
</protein>
<evidence type="ECO:0008006" key="3">
    <source>
        <dbReference type="Google" id="ProtNLM"/>
    </source>
</evidence>
<dbReference type="Proteomes" id="UP000680304">
    <property type="component" value="Unassembled WGS sequence"/>
</dbReference>
<evidence type="ECO:0000313" key="1">
    <source>
        <dbReference type="EMBL" id="GIQ63871.1"/>
    </source>
</evidence>
<comment type="caution">
    <text evidence="1">The sequence shown here is derived from an EMBL/GenBank/DDBJ whole genome shotgun (WGS) entry which is preliminary data.</text>
</comment>
<evidence type="ECO:0000313" key="2">
    <source>
        <dbReference type="Proteomes" id="UP000680304"/>
    </source>
</evidence>
<accession>A0ABQ4N7I2</accession>
<organism evidence="1 2">
    <name type="scientific">Paenibacillus cisolokensis</name>
    <dbReference type="NCBI Taxonomy" id="1658519"/>
    <lineage>
        <taxon>Bacteria</taxon>
        <taxon>Bacillati</taxon>
        <taxon>Bacillota</taxon>
        <taxon>Bacilli</taxon>
        <taxon>Bacillales</taxon>
        <taxon>Paenibacillaceae</taxon>
        <taxon>Paenibacillus</taxon>
    </lineage>
</organism>
<reference evidence="1 2" key="1">
    <citation type="submission" date="2021-04" db="EMBL/GenBank/DDBJ databases">
        <title>Draft genome sequence of Paenibacillus cisolokensis, LC2-13A.</title>
        <authorList>
            <person name="Uke A."/>
            <person name="Chhe C."/>
            <person name="Baramee S."/>
            <person name="Kosugi A."/>
        </authorList>
    </citation>
    <scope>NUCLEOTIDE SEQUENCE [LARGE SCALE GENOMIC DNA]</scope>
    <source>
        <strain evidence="1 2">LC2-13A</strain>
    </source>
</reference>
<sequence>MESLGILTNRTFEMKLTDRGAVSSLIVREDPVRMNWVVDPAYLAEVDFSDEDKLFGEWSMTVNGTAYASCDTVPRVRIDRRCQAAVTYAGGPVEVAMTYSLEEEDRLRWRIVVQNRSAETARITGLHVWFSLAHVMFRDLDVLRNMRQSCAVYPHLGGDFAKFAAIRRSHEAPHLGIYAAGGRTATLGTFCRYRNLFLEQVSPSLDGVLFHRLSLVENGDSFPELAATDWIYGDQYRELALAPGESREWGYAFVPCRDEGDFYRQALAAGHPRWTYTPALTAGGVFEAELVLPEGRSIREMRLSAWSPEASRVVKESITDRVQTGNAGSALRIVLRPERPGERKLELVLDDGRTDVLVWNVLEPIDRMLEQRAEWLCRHSYDEAGTHGRPHAFLPLSNQGESLGKLTFILMKNSLTAPNPDQVRKAEAAAVLDMKNHWFEDGDFRKPRMLYGTFYRIYDFDYIAHVFYLLSRMDRRTLALHSPETYLRWAAEVLIFRLDPNCHSGERERNEARLNGIFILYIHDLLRDLERAGLSGPHARLKRLWDDFSAQLAEETRGFRGAITEHYYDNAGFGPACDALCRIGLTKEAEAYGELILANIGFSNDYRAQNPERWWEALSYMIHSLWGGLVAASARSAYEHLGDPAYLLAAYRATMAVFNCYDWHVASTPRRLEPGAAASTFSVAAPNLNMPVLSRNRFGQSVFREASDPLFKRLFANSSGDDWDMGEELVAYLLGFGTTAYLYRDDSGVLRCVNGHAAETAEGWIVTSYAAYPRRFVCREDGAEFLADAGETVRRVCYRGGRFERYPEPAVRV</sequence>
<gene>
    <name evidence="1" type="ORF">PACILC2_24390</name>
</gene>
<keyword evidence="2" id="KW-1185">Reference proteome</keyword>